<dbReference type="PANTHER" id="PTHR30290:SF9">
    <property type="entry name" value="OLIGOPEPTIDE-BINDING PROTEIN APPA"/>
    <property type="match status" value="1"/>
</dbReference>
<dbReference type="Gene3D" id="3.90.76.10">
    <property type="entry name" value="Dipeptide-binding Protein, Domain 1"/>
    <property type="match status" value="1"/>
</dbReference>
<proteinExistence type="inferred from homology"/>
<feature type="domain" description="Solute-binding protein family 5" evidence="6">
    <location>
        <begin position="95"/>
        <end position="456"/>
    </location>
</feature>
<protein>
    <submittedName>
        <fullName evidence="7">Glutathione ABC transporter substrate-binding protein</fullName>
    </submittedName>
</protein>
<dbReference type="OrthoDB" id="9796817at2"/>
<name>A0A511ZQB3_9BACI</name>
<comment type="similarity">
    <text evidence="1">Belongs to the bacterial solute-binding protein 5 family.</text>
</comment>
<dbReference type="GO" id="GO:0043190">
    <property type="term" value="C:ATP-binding cassette (ABC) transporter complex"/>
    <property type="evidence" value="ECO:0007669"/>
    <property type="project" value="InterPro"/>
</dbReference>
<keyword evidence="2" id="KW-0813">Transport</keyword>
<gene>
    <name evidence="7" type="primary">oppA_7</name>
    <name evidence="7" type="ORF">OSO01_43710</name>
</gene>
<sequence length="539" mass="59674">MQFSKKSLLFLIFGLLLSFVLVACASEPDESGNNESEGDGEGTSEEEAVEGGELVIANQSDAVSLDPAGSNDTPSSNVQANIYETLVHLDADMQLQPGLATEWEAVEDNVWEFKLRDDVTFHDGSEFNAEVVKANIDRILDPDVASPRFFLYEMVEEVEVVDDYTVRFVTEYPFAPFPAHIAHNGGGMVSKDAIDADYEAMENGEEPGTYISENPVGTGYFKFDSWNPGTEIRLVKNEDYWGEPAHLDSVVFKVVSEGLTRVAELQTGDSHIVDPLNVNDVEQVEGTDGVHVAPQESVSLSYIGFNVQKEPFDNPDVRKAINMAIDKSQIIDGIYNGIGIPAVGPLAPPVFGYDENAPGLEYNLDEAKQLLADAGYEDGFSTTIWTNDTQERIDAATNVQSQLKELNIDVEVEVMEWGTYLDRTAQGDHEMFVLGWSTVTGDADYGLYPLFHSDNVGEPGNRTFLENDDLDAMLEDARREEDEDTRLQLYSDIQAELTELAPMLYLHHQEYLLGVSDDVQGLTQLPTQILQLHDVSLKQ</sequence>
<reference evidence="7 8" key="1">
    <citation type="submission" date="2019-07" db="EMBL/GenBank/DDBJ databases">
        <title>Whole genome shotgun sequence of Oceanobacillus sojae NBRC 105379.</title>
        <authorList>
            <person name="Hosoyama A."/>
            <person name="Uohara A."/>
            <person name="Ohji S."/>
            <person name="Ichikawa N."/>
        </authorList>
    </citation>
    <scope>NUCLEOTIDE SEQUENCE [LARGE SCALE GENOMIC DNA]</scope>
    <source>
        <strain evidence="7 8">NBRC 105379</strain>
    </source>
</reference>
<organism evidence="7 8">
    <name type="scientific">Oceanobacillus sojae</name>
    <dbReference type="NCBI Taxonomy" id="582851"/>
    <lineage>
        <taxon>Bacteria</taxon>
        <taxon>Bacillati</taxon>
        <taxon>Bacillota</taxon>
        <taxon>Bacilli</taxon>
        <taxon>Bacillales</taxon>
        <taxon>Bacillaceae</taxon>
        <taxon>Oceanobacillus</taxon>
    </lineage>
</organism>
<dbReference type="GO" id="GO:0015833">
    <property type="term" value="P:peptide transport"/>
    <property type="evidence" value="ECO:0007669"/>
    <property type="project" value="TreeGrafter"/>
</dbReference>
<evidence type="ECO:0000256" key="5">
    <source>
        <dbReference type="SAM" id="SignalP"/>
    </source>
</evidence>
<accession>A0A511ZQB3</accession>
<evidence type="ECO:0000256" key="1">
    <source>
        <dbReference type="ARBA" id="ARBA00005695"/>
    </source>
</evidence>
<dbReference type="EMBL" id="BJYM01000025">
    <property type="protein sequence ID" value="GEN89632.1"/>
    <property type="molecule type" value="Genomic_DNA"/>
</dbReference>
<feature type="region of interest" description="Disordered" evidence="4">
    <location>
        <begin position="28"/>
        <end position="48"/>
    </location>
</feature>
<dbReference type="SUPFAM" id="SSF53850">
    <property type="entry name" value="Periplasmic binding protein-like II"/>
    <property type="match status" value="1"/>
</dbReference>
<dbReference type="GO" id="GO:1904680">
    <property type="term" value="F:peptide transmembrane transporter activity"/>
    <property type="evidence" value="ECO:0007669"/>
    <property type="project" value="TreeGrafter"/>
</dbReference>
<dbReference type="Pfam" id="PF00496">
    <property type="entry name" value="SBP_bac_5"/>
    <property type="match status" value="1"/>
</dbReference>
<dbReference type="InterPro" id="IPR030678">
    <property type="entry name" value="Peptide/Ni-bd"/>
</dbReference>
<evidence type="ECO:0000256" key="3">
    <source>
        <dbReference type="ARBA" id="ARBA00022729"/>
    </source>
</evidence>
<evidence type="ECO:0000259" key="6">
    <source>
        <dbReference type="Pfam" id="PF00496"/>
    </source>
</evidence>
<dbReference type="Gene3D" id="3.40.190.10">
    <property type="entry name" value="Periplasmic binding protein-like II"/>
    <property type="match status" value="1"/>
</dbReference>
<feature type="signal peptide" evidence="5">
    <location>
        <begin position="1"/>
        <end position="25"/>
    </location>
</feature>
<dbReference type="AlphaFoldDB" id="A0A511ZQB3"/>
<dbReference type="PANTHER" id="PTHR30290">
    <property type="entry name" value="PERIPLASMIC BINDING COMPONENT OF ABC TRANSPORTER"/>
    <property type="match status" value="1"/>
</dbReference>
<keyword evidence="3 5" id="KW-0732">Signal</keyword>
<evidence type="ECO:0000313" key="7">
    <source>
        <dbReference type="EMBL" id="GEN89632.1"/>
    </source>
</evidence>
<dbReference type="PIRSF" id="PIRSF002741">
    <property type="entry name" value="MppA"/>
    <property type="match status" value="1"/>
</dbReference>
<dbReference type="InterPro" id="IPR039424">
    <property type="entry name" value="SBP_5"/>
</dbReference>
<evidence type="ECO:0000256" key="2">
    <source>
        <dbReference type="ARBA" id="ARBA00022448"/>
    </source>
</evidence>
<dbReference type="RefSeq" id="WP_147212514.1">
    <property type="nucleotide sequence ID" value="NZ_BJYM01000025.1"/>
</dbReference>
<evidence type="ECO:0000256" key="4">
    <source>
        <dbReference type="SAM" id="MobiDB-lite"/>
    </source>
</evidence>
<dbReference type="CDD" id="cd08499">
    <property type="entry name" value="PBP2_Ylib_like"/>
    <property type="match status" value="1"/>
</dbReference>
<feature type="chain" id="PRO_5021937356" evidence="5">
    <location>
        <begin position="26"/>
        <end position="539"/>
    </location>
</feature>
<dbReference type="Gene3D" id="3.10.105.10">
    <property type="entry name" value="Dipeptide-binding Protein, Domain 3"/>
    <property type="match status" value="1"/>
</dbReference>
<dbReference type="Proteomes" id="UP000321558">
    <property type="component" value="Unassembled WGS sequence"/>
</dbReference>
<dbReference type="PROSITE" id="PS51257">
    <property type="entry name" value="PROKAR_LIPOPROTEIN"/>
    <property type="match status" value="1"/>
</dbReference>
<keyword evidence="8" id="KW-1185">Reference proteome</keyword>
<dbReference type="InterPro" id="IPR000914">
    <property type="entry name" value="SBP_5_dom"/>
</dbReference>
<comment type="caution">
    <text evidence="7">The sequence shown here is derived from an EMBL/GenBank/DDBJ whole genome shotgun (WGS) entry which is preliminary data.</text>
</comment>
<dbReference type="GO" id="GO:0042597">
    <property type="term" value="C:periplasmic space"/>
    <property type="evidence" value="ECO:0007669"/>
    <property type="project" value="UniProtKB-ARBA"/>
</dbReference>
<evidence type="ECO:0000313" key="8">
    <source>
        <dbReference type="Proteomes" id="UP000321558"/>
    </source>
</evidence>